<dbReference type="EMBL" id="KZ824780">
    <property type="protein sequence ID" value="RAH83898.1"/>
    <property type="molecule type" value="Genomic_DNA"/>
</dbReference>
<dbReference type="RefSeq" id="XP_025529792.1">
    <property type="nucleotide sequence ID" value="XM_025666890.1"/>
</dbReference>
<evidence type="ECO:0000313" key="2">
    <source>
        <dbReference type="EMBL" id="RAH83898.1"/>
    </source>
</evidence>
<proteinExistence type="predicted"/>
<dbReference type="AlphaFoldDB" id="A0A8T8X6X6"/>
<dbReference type="GeneID" id="37170582"/>
<gene>
    <name evidence="2" type="ORF">BO86DRAFT_21589</name>
</gene>
<keyword evidence="3" id="KW-1185">Reference proteome</keyword>
<keyword evidence="1" id="KW-0732">Signal</keyword>
<evidence type="ECO:0008006" key="4">
    <source>
        <dbReference type="Google" id="ProtNLM"/>
    </source>
</evidence>
<protein>
    <recommendedName>
        <fullName evidence="4">Secreted protein</fullName>
    </recommendedName>
</protein>
<evidence type="ECO:0000256" key="1">
    <source>
        <dbReference type="SAM" id="SignalP"/>
    </source>
</evidence>
<organism evidence="2 3">
    <name type="scientific">Aspergillus japonicus CBS 114.51</name>
    <dbReference type="NCBI Taxonomy" id="1448312"/>
    <lineage>
        <taxon>Eukaryota</taxon>
        <taxon>Fungi</taxon>
        <taxon>Dikarya</taxon>
        <taxon>Ascomycota</taxon>
        <taxon>Pezizomycotina</taxon>
        <taxon>Eurotiomycetes</taxon>
        <taxon>Eurotiomycetidae</taxon>
        <taxon>Eurotiales</taxon>
        <taxon>Aspergillaceae</taxon>
        <taxon>Aspergillus</taxon>
        <taxon>Aspergillus subgen. Circumdati</taxon>
    </lineage>
</organism>
<dbReference type="Proteomes" id="UP000249497">
    <property type="component" value="Unassembled WGS sequence"/>
</dbReference>
<reference evidence="2 3" key="1">
    <citation type="submission" date="2018-02" db="EMBL/GenBank/DDBJ databases">
        <title>The genomes of Aspergillus section Nigri reveals drivers in fungal speciation.</title>
        <authorList>
            <consortium name="DOE Joint Genome Institute"/>
            <person name="Vesth T.C."/>
            <person name="Nybo J."/>
            <person name="Theobald S."/>
            <person name="Brandl J."/>
            <person name="Frisvad J.C."/>
            <person name="Nielsen K.F."/>
            <person name="Lyhne E.K."/>
            <person name="Kogle M.E."/>
            <person name="Kuo A."/>
            <person name="Riley R."/>
            <person name="Clum A."/>
            <person name="Nolan M."/>
            <person name="Lipzen A."/>
            <person name="Salamov A."/>
            <person name="Henrissat B."/>
            <person name="Wiebenga A."/>
            <person name="De vries R.P."/>
            <person name="Grigoriev I.V."/>
            <person name="Mortensen U.H."/>
            <person name="Andersen M.R."/>
            <person name="Baker S.E."/>
        </authorList>
    </citation>
    <scope>NUCLEOTIDE SEQUENCE [LARGE SCALE GENOMIC DNA]</scope>
    <source>
        <strain evidence="2 3">CBS 114.51</strain>
    </source>
</reference>
<sequence>MVFLVVHTVFRLSSVHSLSLRPVALSCGEEGSPIDLSHGCITPRLQLPGRGERRRRGKKKQITDTSKIIFEKPAHTIAPSKPIQIHVSSLTWWDCLPLDSLLQVSRFPCPCTDATTTNASWMKRTATHFLFSPRTQRVRSPESG</sequence>
<accession>A0A8T8X6X6</accession>
<feature type="signal peptide" evidence="1">
    <location>
        <begin position="1"/>
        <end position="17"/>
    </location>
</feature>
<name>A0A8T8X6X6_ASPJA</name>
<feature type="chain" id="PRO_5035843768" description="Secreted protein" evidence="1">
    <location>
        <begin position="18"/>
        <end position="144"/>
    </location>
</feature>
<evidence type="ECO:0000313" key="3">
    <source>
        <dbReference type="Proteomes" id="UP000249497"/>
    </source>
</evidence>